<gene>
    <name evidence="2" type="ORF">ABVQ20_14295</name>
</gene>
<reference evidence="2 3" key="1">
    <citation type="submission" date="2024-06" db="EMBL/GenBank/DDBJ databases">
        <authorList>
            <person name="Kim D.-U."/>
        </authorList>
    </citation>
    <scope>NUCLEOTIDE SEQUENCE [LARGE SCALE GENOMIC DNA]</scope>
    <source>
        <strain evidence="2 3">KACC15460</strain>
    </source>
</reference>
<organism evidence="2 3">
    <name type="scientific">Mesorhizobium shangrilense</name>
    <dbReference type="NCBI Taxonomy" id="460060"/>
    <lineage>
        <taxon>Bacteria</taxon>
        <taxon>Pseudomonadati</taxon>
        <taxon>Pseudomonadota</taxon>
        <taxon>Alphaproteobacteria</taxon>
        <taxon>Hyphomicrobiales</taxon>
        <taxon>Phyllobacteriaceae</taxon>
        <taxon>Mesorhizobium</taxon>
    </lineage>
</organism>
<evidence type="ECO:0000256" key="1">
    <source>
        <dbReference type="SAM" id="MobiDB-lite"/>
    </source>
</evidence>
<proteinExistence type="predicted"/>
<accession>A0ABV2DDQ6</accession>
<name>A0ABV2DDQ6_9HYPH</name>
<comment type="caution">
    <text evidence="2">The sequence shown here is derived from an EMBL/GenBank/DDBJ whole genome shotgun (WGS) entry which is preliminary data.</text>
</comment>
<dbReference type="RefSeq" id="WP_354460154.1">
    <property type="nucleotide sequence ID" value="NZ_JBEWSZ010000001.1"/>
</dbReference>
<protein>
    <submittedName>
        <fullName evidence="2">Uncharacterized protein</fullName>
    </submittedName>
</protein>
<evidence type="ECO:0000313" key="3">
    <source>
        <dbReference type="Proteomes" id="UP001548832"/>
    </source>
</evidence>
<dbReference type="Proteomes" id="UP001548832">
    <property type="component" value="Unassembled WGS sequence"/>
</dbReference>
<sequence>MSDAPRPQTSKDQTSKGQTWKGKRRSVTGLVLVALASGAWIERGYLAI</sequence>
<feature type="region of interest" description="Disordered" evidence="1">
    <location>
        <begin position="1"/>
        <end position="24"/>
    </location>
</feature>
<evidence type="ECO:0000313" key="2">
    <source>
        <dbReference type="EMBL" id="MET2828151.1"/>
    </source>
</evidence>
<feature type="compositionally biased region" description="Polar residues" evidence="1">
    <location>
        <begin position="7"/>
        <end position="18"/>
    </location>
</feature>
<dbReference type="EMBL" id="JBEWSZ010000001">
    <property type="protein sequence ID" value="MET2828151.1"/>
    <property type="molecule type" value="Genomic_DNA"/>
</dbReference>
<keyword evidence="3" id="KW-1185">Reference proteome</keyword>